<dbReference type="FunFam" id="3.40.605.10:FF:000007">
    <property type="entry name" value="NAD/NADP-dependent betaine aldehyde dehydrogenase"/>
    <property type="match status" value="1"/>
</dbReference>
<gene>
    <name evidence="4" type="ORF">AYJ54_37435</name>
</gene>
<evidence type="ECO:0000313" key="4">
    <source>
        <dbReference type="EMBL" id="OAF17033.1"/>
    </source>
</evidence>
<dbReference type="PANTHER" id="PTHR43353">
    <property type="entry name" value="SUCCINATE-SEMIALDEHYDE DEHYDROGENASE, MITOCHONDRIAL"/>
    <property type="match status" value="1"/>
</dbReference>
<dbReference type="InterPro" id="IPR016161">
    <property type="entry name" value="Ald_DH/histidinol_DH"/>
</dbReference>
<dbReference type="InterPro" id="IPR015590">
    <property type="entry name" value="Aldehyde_DH_dom"/>
</dbReference>
<dbReference type="Gene3D" id="3.40.309.10">
    <property type="entry name" value="Aldehyde Dehydrogenase, Chain A, domain 2"/>
    <property type="match status" value="1"/>
</dbReference>
<dbReference type="InterPro" id="IPR016162">
    <property type="entry name" value="Ald_DH_N"/>
</dbReference>
<dbReference type="AlphaFoldDB" id="A0A176ZAY4"/>
<dbReference type="InterPro" id="IPR050740">
    <property type="entry name" value="Aldehyde_DH_Superfamily"/>
</dbReference>
<reference evidence="4 5" key="1">
    <citation type="submission" date="2016-03" db="EMBL/GenBank/DDBJ databases">
        <title>Draft Genome Sequence of the Strain BR 10245 (Bradyrhizobium sp.) isolated from nodules of Centrolobium paraense.</title>
        <authorList>
            <person name="Simoes-Araujo J.L.Sr."/>
            <person name="Barauna A.C."/>
            <person name="Silva K."/>
            <person name="Zilli J.E."/>
        </authorList>
    </citation>
    <scope>NUCLEOTIDE SEQUENCE [LARGE SCALE GENOMIC DNA]</scope>
    <source>
        <strain evidence="4 5">BR 10245</strain>
    </source>
</reference>
<keyword evidence="2" id="KW-0560">Oxidoreductase</keyword>
<protein>
    <submittedName>
        <fullName evidence="4">NAD-dependent succinate-semialdehyde dehydrogenase</fullName>
    </submittedName>
</protein>
<dbReference type="STRING" id="1505087.AYJ54_37435"/>
<evidence type="ECO:0000259" key="3">
    <source>
        <dbReference type="Pfam" id="PF00171"/>
    </source>
</evidence>
<dbReference type="Gene3D" id="3.40.605.10">
    <property type="entry name" value="Aldehyde Dehydrogenase, Chain A, domain 1"/>
    <property type="match status" value="1"/>
</dbReference>
<comment type="caution">
    <text evidence="4">The sequence shown here is derived from an EMBL/GenBank/DDBJ whole genome shotgun (WGS) entry which is preliminary data.</text>
</comment>
<keyword evidence="5" id="KW-1185">Reference proteome</keyword>
<dbReference type="GO" id="GO:0016620">
    <property type="term" value="F:oxidoreductase activity, acting on the aldehyde or oxo group of donors, NAD or NADP as acceptor"/>
    <property type="evidence" value="ECO:0007669"/>
    <property type="project" value="InterPro"/>
</dbReference>
<evidence type="ECO:0000313" key="5">
    <source>
        <dbReference type="Proteomes" id="UP000076959"/>
    </source>
</evidence>
<comment type="similarity">
    <text evidence="1">Belongs to the aldehyde dehydrogenase family.</text>
</comment>
<dbReference type="SUPFAM" id="SSF53720">
    <property type="entry name" value="ALDH-like"/>
    <property type="match status" value="1"/>
</dbReference>
<dbReference type="OrthoDB" id="9812625at2"/>
<dbReference type="RefSeq" id="WP_063695978.1">
    <property type="nucleotide sequence ID" value="NZ_LUUB01000005.1"/>
</dbReference>
<accession>A0A176ZAY4</accession>
<name>A0A176ZAY4_9BRAD</name>
<dbReference type="EMBL" id="LUUB01000005">
    <property type="protein sequence ID" value="OAF17033.1"/>
    <property type="molecule type" value="Genomic_DNA"/>
</dbReference>
<evidence type="ECO:0000256" key="2">
    <source>
        <dbReference type="ARBA" id="ARBA00023002"/>
    </source>
</evidence>
<dbReference type="FunFam" id="3.40.309.10:FF:000009">
    <property type="entry name" value="Aldehyde dehydrogenase A"/>
    <property type="match status" value="1"/>
</dbReference>
<sequence>MRFEYPALELLIAGRRIGVEGRKTEPVLNPSTGEALAQLPHATRSDIEEAVAAAAKGFQLWRGVAANERARVLRRTADLMRERRELLARLITLELGKPIGEARLEVEQAAGMFEWNAEEGKRTYGRVIPARAENIQQIAIKEPIGPIAAFSPWNAPAITPSRKISGALAAGCSVIIKPSEETPATALAIGGMLLEAGLPDGVLSIVFGDPIAISRQLIEAQAIRGITFTGSTNVGKQLAALAVQGMKRMTLELGGHAPVIIFDDVDIDAVAKSAAMAKYRNAGQVCTSPTRFYVHESVHDHFVEKFAEHANGIKIGDGFDSATVMGPLANARRVESMDAFVGDARSRGIRVAAGGERTGNRGFFYRPTLLANSDNDCMAANIEPFGPLAMTAPFGSFDEAIALANRLPFGLAAYAMTKDITRAKAVAGAIESGNVILNHWQVSLPETPFGGHKESGVGLEGGVEGLLSFQNTKFVSQASV</sequence>
<evidence type="ECO:0000256" key="1">
    <source>
        <dbReference type="ARBA" id="ARBA00009986"/>
    </source>
</evidence>
<dbReference type="Pfam" id="PF00171">
    <property type="entry name" value="Aldedh"/>
    <property type="match status" value="1"/>
</dbReference>
<proteinExistence type="inferred from homology"/>
<dbReference type="InterPro" id="IPR016163">
    <property type="entry name" value="Ald_DH_C"/>
</dbReference>
<dbReference type="PANTHER" id="PTHR43353:SF5">
    <property type="entry name" value="SUCCINATE-SEMIALDEHYDE DEHYDROGENASE, MITOCHONDRIAL"/>
    <property type="match status" value="1"/>
</dbReference>
<feature type="domain" description="Aldehyde dehydrogenase" evidence="3">
    <location>
        <begin position="23"/>
        <end position="475"/>
    </location>
</feature>
<dbReference type="Proteomes" id="UP000076959">
    <property type="component" value="Unassembled WGS sequence"/>
</dbReference>
<dbReference type="CDD" id="cd07103">
    <property type="entry name" value="ALDH_F5_SSADH_GabD"/>
    <property type="match status" value="1"/>
</dbReference>
<organism evidence="4 5">
    <name type="scientific">Bradyrhizobium centrolobii</name>
    <dbReference type="NCBI Taxonomy" id="1505087"/>
    <lineage>
        <taxon>Bacteria</taxon>
        <taxon>Pseudomonadati</taxon>
        <taxon>Pseudomonadota</taxon>
        <taxon>Alphaproteobacteria</taxon>
        <taxon>Hyphomicrobiales</taxon>
        <taxon>Nitrobacteraceae</taxon>
        <taxon>Bradyrhizobium</taxon>
    </lineage>
</organism>